<evidence type="ECO:0000256" key="1">
    <source>
        <dbReference type="SAM" id="MobiDB-lite"/>
    </source>
</evidence>
<proteinExistence type="predicted"/>
<keyword evidence="4" id="KW-1185">Reference proteome</keyword>
<dbReference type="EMBL" id="JACBZT010000001">
    <property type="protein sequence ID" value="NYJ04734.1"/>
    <property type="molecule type" value="Genomic_DNA"/>
</dbReference>
<dbReference type="RefSeq" id="WP_179715418.1">
    <property type="nucleotide sequence ID" value="NZ_JACBZT010000001.1"/>
</dbReference>
<evidence type="ECO:0000259" key="2">
    <source>
        <dbReference type="Pfam" id="PF04993"/>
    </source>
</evidence>
<name>A0A853CAP0_9ACTN</name>
<dbReference type="SUPFAM" id="SSF159894">
    <property type="entry name" value="YgaC/TfoX-N like"/>
    <property type="match status" value="1"/>
</dbReference>
<sequence length="99" mass="10927">MSAWDELVAGAEGGPVSRGSMFGSQGLRTGAKFFAIWWHEQLVLKLPPTRQDELVGAGQAVPFEPMDGRRMNGWVVVDESVDRPPLVEEARAFVESQTR</sequence>
<dbReference type="Proteomes" id="UP000541969">
    <property type="component" value="Unassembled WGS sequence"/>
</dbReference>
<feature type="region of interest" description="Disordered" evidence="1">
    <location>
        <begin position="1"/>
        <end position="21"/>
    </location>
</feature>
<reference evidence="3 4" key="1">
    <citation type="submission" date="2020-07" db="EMBL/GenBank/DDBJ databases">
        <title>Sequencing the genomes of 1000 actinobacteria strains.</title>
        <authorList>
            <person name="Klenk H.-P."/>
        </authorList>
    </citation>
    <scope>NUCLEOTIDE SEQUENCE [LARGE SCALE GENOMIC DNA]</scope>
    <source>
        <strain evidence="3 4">DSM 104001</strain>
    </source>
</reference>
<comment type="caution">
    <text evidence="3">The sequence shown here is derived from an EMBL/GenBank/DDBJ whole genome shotgun (WGS) entry which is preliminary data.</text>
</comment>
<dbReference type="InterPro" id="IPR007076">
    <property type="entry name" value="TfoX_N"/>
</dbReference>
<gene>
    <name evidence="3" type="ORF">GGQ55_001012</name>
</gene>
<evidence type="ECO:0000313" key="3">
    <source>
        <dbReference type="EMBL" id="NYJ04734.1"/>
    </source>
</evidence>
<dbReference type="Gene3D" id="3.30.1460.30">
    <property type="entry name" value="YgaC/TfoX-N like chaperone"/>
    <property type="match status" value="1"/>
</dbReference>
<dbReference type="AlphaFoldDB" id="A0A853CAP0"/>
<evidence type="ECO:0000313" key="4">
    <source>
        <dbReference type="Proteomes" id="UP000541969"/>
    </source>
</evidence>
<dbReference type="Pfam" id="PF04993">
    <property type="entry name" value="TfoX_N"/>
    <property type="match status" value="1"/>
</dbReference>
<protein>
    <submittedName>
        <fullName evidence="3">TfoX/Sxy family transcriptional regulator of competence genes</fullName>
    </submittedName>
</protein>
<feature type="domain" description="TfoX N-terminal" evidence="2">
    <location>
        <begin position="12"/>
        <end position="81"/>
    </location>
</feature>
<organism evidence="3 4">
    <name type="scientific">Petropleomorpha daqingensis</name>
    <dbReference type="NCBI Taxonomy" id="2026353"/>
    <lineage>
        <taxon>Bacteria</taxon>
        <taxon>Bacillati</taxon>
        <taxon>Actinomycetota</taxon>
        <taxon>Actinomycetes</taxon>
        <taxon>Geodermatophilales</taxon>
        <taxon>Geodermatophilaceae</taxon>
        <taxon>Petropleomorpha</taxon>
    </lineage>
</organism>
<accession>A0A853CAP0</accession>